<keyword evidence="2" id="KW-1185">Reference proteome</keyword>
<name>A0ACC0AA15_CATRO</name>
<comment type="caution">
    <text evidence="1">The sequence shown here is derived from an EMBL/GenBank/DDBJ whole genome shotgun (WGS) entry which is preliminary data.</text>
</comment>
<evidence type="ECO:0000313" key="2">
    <source>
        <dbReference type="Proteomes" id="UP001060085"/>
    </source>
</evidence>
<reference evidence="2" key="1">
    <citation type="journal article" date="2023" name="Nat. Plants">
        <title>Single-cell RNA sequencing provides a high-resolution roadmap for understanding the multicellular compartmentation of specialized metabolism.</title>
        <authorList>
            <person name="Sun S."/>
            <person name="Shen X."/>
            <person name="Li Y."/>
            <person name="Li Y."/>
            <person name="Wang S."/>
            <person name="Li R."/>
            <person name="Zhang H."/>
            <person name="Shen G."/>
            <person name="Guo B."/>
            <person name="Wei J."/>
            <person name="Xu J."/>
            <person name="St-Pierre B."/>
            <person name="Chen S."/>
            <person name="Sun C."/>
        </authorList>
    </citation>
    <scope>NUCLEOTIDE SEQUENCE [LARGE SCALE GENOMIC DNA]</scope>
</reference>
<sequence length="253" mass="28277">MMTSMLHEVDDVASVVIQRPPEDPSQMAVFAKKIIRRCMVSIGGTLGCTPSQHDIQQTFPVQPSHRRLREHVPDRGARGVKRGARRQPGCGAGGGRPPVPPFPHRHEHVDPEHVEVERGEGSGGGQPTVDPFDSPNLDIPSFSLGLMSASESLCTHPSTIHSLPSKPLKPYKYIHSFFSTSTKHLQHIQLISLNNPFILFQFPKFLISSYFILPKHLQLNHFKMEAINPVTVMLFWDSKIARDSYSPYFTGTI</sequence>
<organism evidence="1 2">
    <name type="scientific">Catharanthus roseus</name>
    <name type="common">Madagascar periwinkle</name>
    <name type="synonym">Vinca rosea</name>
    <dbReference type="NCBI Taxonomy" id="4058"/>
    <lineage>
        <taxon>Eukaryota</taxon>
        <taxon>Viridiplantae</taxon>
        <taxon>Streptophyta</taxon>
        <taxon>Embryophyta</taxon>
        <taxon>Tracheophyta</taxon>
        <taxon>Spermatophyta</taxon>
        <taxon>Magnoliopsida</taxon>
        <taxon>eudicotyledons</taxon>
        <taxon>Gunneridae</taxon>
        <taxon>Pentapetalae</taxon>
        <taxon>asterids</taxon>
        <taxon>lamiids</taxon>
        <taxon>Gentianales</taxon>
        <taxon>Apocynaceae</taxon>
        <taxon>Rauvolfioideae</taxon>
        <taxon>Vinceae</taxon>
        <taxon>Catharanthinae</taxon>
        <taxon>Catharanthus</taxon>
    </lineage>
</organism>
<accession>A0ACC0AA15</accession>
<dbReference type="Proteomes" id="UP001060085">
    <property type="component" value="Linkage Group LG06"/>
</dbReference>
<dbReference type="EMBL" id="CM044706">
    <property type="protein sequence ID" value="KAI5657426.1"/>
    <property type="molecule type" value="Genomic_DNA"/>
</dbReference>
<proteinExistence type="predicted"/>
<evidence type="ECO:0000313" key="1">
    <source>
        <dbReference type="EMBL" id="KAI5657426.1"/>
    </source>
</evidence>
<gene>
    <name evidence="1" type="ORF">M9H77_26219</name>
</gene>
<protein>
    <submittedName>
        <fullName evidence="1">Uncharacterized protein</fullName>
    </submittedName>
</protein>